<keyword evidence="4" id="KW-0472">Membrane</keyword>
<evidence type="ECO:0000313" key="8">
    <source>
        <dbReference type="Proteomes" id="UP001597079"/>
    </source>
</evidence>
<proteinExistence type="predicted"/>
<dbReference type="InterPro" id="IPR007210">
    <property type="entry name" value="ABC_Gly_betaine_transp_sub-bd"/>
</dbReference>
<evidence type="ECO:0000259" key="6">
    <source>
        <dbReference type="Pfam" id="PF04069"/>
    </source>
</evidence>
<evidence type="ECO:0000313" key="7">
    <source>
        <dbReference type="EMBL" id="MFD1673863.1"/>
    </source>
</evidence>
<dbReference type="PANTHER" id="PTHR47737:SF1">
    <property type="entry name" value="GLYCINE BETAINE_PROLINE BETAINE TRANSPORT SYSTEM PERMEASE PROTEIN PROW"/>
    <property type="match status" value="1"/>
</dbReference>
<feature type="domain" description="ABC-type glycine betaine transport system substrate-binding" evidence="6">
    <location>
        <begin position="48"/>
        <end position="291"/>
    </location>
</feature>
<evidence type="ECO:0000256" key="1">
    <source>
        <dbReference type="ARBA" id="ARBA00004236"/>
    </source>
</evidence>
<organism evidence="7 8">
    <name type="scientific">Alicyclobacillus fodiniaquatilis</name>
    <dbReference type="NCBI Taxonomy" id="1661150"/>
    <lineage>
        <taxon>Bacteria</taxon>
        <taxon>Bacillati</taxon>
        <taxon>Bacillota</taxon>
        <taxon>Bacilli</taxon>
        <taxon>Bacillales</taxon>
        <taxon>Alicyclobacillaceae</taxon>
        <taxon>Alicyclobacillus</taxon>
    </lineage>
</organism>
<feature type="signal peptide" evidence="5">
    <location>
        <begin position="1"/>
        <end position="21"/>
    </location>
</feature>
<name>A0ABW4JDV4_9BACL</name>
<evidence type="ECO:0000256" key="5">
    <source>
        <dbReference type="SAM" id="SignalP"/>
    </source>
</evidence>
<feature type="chain" id="PRO_5045261411" evidence="5">
    <location>
        <begin position="22"/>
        <end position="304"/>
    </location>
</feature>
<evidence type="ECO:0000256" key="4">
    <source>
        <dbReference type="ARBA" id="ARBA00023136"/>
    </source>
</evidence>
<dbReference type="CDD" id="cd13639">
    <property type="entry name" value="PBP2_OpuAC_like"/>
    <property type="match status" value="1"/>
</dbReference>
<dbReference type="RefSeq" id="WP_377941433.1">
    <property type="nucleotide sequence ID" value="NZ_JBHUCX010000013.1"/>
</dbReference>
<dbReference type="PROSITE" id="PS51257">
    <property type="entry name" value="PROKAR_LIPOPROTEIN"/>
    <property type="match status" value="1"/>
</dbReference>
<dbReference type="Pfam" id="PF04069">
    <property type="entry name" value="OpuAC"/>
    <property type="match status" value="1"/>
</dbReference>
<dbReference type="SUPFAM" id="SSF53850">
    <property type="entry name" value="Periplasmic binding protein-like II"/>
    <property type="match status" value="1"/>
</dbReference>
<dbReference type="Proteomes" id="UP001597079">
    <property type="component" value="Unassembled WGS sequence"/>
</dbReference>
<protein>
    <submittedName>
        <fullName evidence="7">Glycine betaine ABC transporter substrate-binding protein</fullName>
    </submittedName>
</protein>
<dbReference type="Gene3D" id="3.10.105.10">
    <property type="entry name" value="Dipeptide-binding Protein, Domain 3"/>
    <property type="match status" value="2"/>
</dbReference>
<keyword evidence="3" id="KW-1003">Cell membrane</keyword>
<reference evidence="8" key="1">
    <citation type="journal article" date="2019" name="Int. J. Syst. Evol. Microbiol.">
        <title>The Global Catalogue of Microorganisms (GCM) 10K type strain sequencing project: providing services to taxonomists for standard genome sequencing and annotation.</title>
        <authorList>
            <consortium name="The Broad Institute Genomics Platform"/>
            <consortium name="The Broad Institute Genome Sequencing Center for Infectious Disease"/>
            <person name="Wu L."/>
            <person name="Ma J."/>
        </authorList>
    </citation>
    <scope>NUCLEOTIDE SEQUENCE [LARGE SCALE GENOMIC DNA]</scope>
    <source>
        <strain evidence="8">CGMCC 1.12286</strain>
    </source>
</reference>
<sequence length="304" mass="33689">MNKRKLFGMAAMMTLSGTLLTACGTSNQSPSSSNGAGSTSQSGKSKETITLGYVDWAEDVADVYLWKQLLESKGYNVDAKLMEAGPLFEALSSGSIDVHFDVWLPTTDKTYMQRYQSTLTDLGKWYQGQTKLGLVVPDYVNIDSLSQLNAHAQEFGNQIIGIDPGAGETQTIQQTVIPDYNLSLKLVNSSETAMLAQLQKDYNEKQPVVVVLWSPHWAFSKWHLKYLKDPKGSFGKAGWIQTEANKKWAQSNPTVAKWLKNFKLNQQQLGSLENDINTASSKEAGVKKWISANQSLVNSWFQSS</sequence>
<accession>A0ABW4JDV4</accession>
<dbReference type="Gene3D" id="3.40.190.100">
    <property type="entry name" value="Glycine betaine-binding periplasmic protein, domain 2"/>
    <property type="match status" value="1"/>
</dbReference>
<evidence type="ECO:0000256" key="3">
    <source>
        <dbReference type="ARBA" id="ARBA00022475"/>
    </source>
</evidence>
<keyword evidence="2" id="KW-0813">Transport</keyword>
<keyword evidence="8" id="KW-1185">Reference proteome</keyword>
<gene>
    <name evidence="7" type="ORF">ACFSB2_03960</name>
</gene>
<keyword evidence="5" id="KW-0732">Signal</keyword>
<comment type="subcellular location">
    <subcellularLocation>
        <location evidence="1">Cell membrane</location>
    </subcellularLocation>
</comment>
<comment type="caution">
    <text evidence="7">The sequence shown here is derived from an EMBL/GenBank/DDBJ whole genome shotgun (WGS) entry which is preliminary data.</text>
</comment>
<evidence type="ECO:0000256" key="2">
    <source>
        <dbReference type="ARBA" id="ARBA00022448"/>
    </source>
</evidence>
<dbReference type="EMBL" id="JBHUCX010000013">
    <property type="protein sequence ID" value="MFD1673863.1"/>
    <property type="molecule type" value="Genomic_DNA"/>
</dbReference>
<dbReference type="PANTHER" id="PTHR47737">
    <property type="entry name" value="GLYCINE BETAINE/PROLINE BETAINE TRANSPORT SYSTEM PERMEASE PROTEIN PROW"/>
    <property type="match status" value="1"/>
</dbReference>